<organism evidence="2 3">
    <name type="scientific">Dictyostelium discoideum</name>
    <name type="common">Social amoeba</name>
    <dbReference type="NCBI Taxonomy" id="44689"/>
    <lineage>
        <taxon>Eukaryota</taxon>
        <taxon>Amoebozoa</taxon>
        <taxon>Evosea</taxon>
        <taxon>Eumycetozoa</taxon>
        <taxon>Dictyostelia</taxon>
        <taxon>Dictyosteliales</taxon>
        <taxon>Dictyosteliaceae</taxon>
        <taxon>Dictyostelium</taxon>
    </lineage>
</organism>
<dbReference type="PROSITE" id="PS50878">
    <property type="entry name" value="RT_POL"/>
    <property type="match status" value="1"/>
</dbReference>
<dbReference type="dictyBase" id="DDB_G0293630"/>
<dbReference type="InterPro" id="IPR043502">
    <property type="entry name" value="DNA/RNA_pol_sf"/>
</dbReference>
<keyword evidence="3" id="KW-1185">Reference proteome</keyword>
<dbReference type="CDD" id="cd01650">
    <property type="entry name" value="RT_nLTR_like"/>
    <property type="match status" value="1"/>
</dbReference>
<dbReference type="EMBL" id="AAFI02000218">
    <property type="protein sequence ID" value="EAL60627.1"/>
    <property type="molecule type" value="Genomic_DNA"/>
</dbReference>
<reference evidence="2 3" key="1">
    <citation type="journal article" date="2005" name="Nature">
        <title>The genome of the social amoeba Dictyostelium discoideum.</title>
        <authorList>
            <consortium name="The Dictyostelium discoideum Sequencing Consortium"/>
            <person name="Eichinger L."/>
            <person name="Pachebat J.A."/>
            <person name="Glockner G."/>
            <person name="Rajandream M.A."/>
            <person name="Sucgang R."/>
            <person name="Berriman M."/>
            <person name="Song J."/>
            <person name="Olsen R."/>
            <person name="Szafranski K."/>
            <person name="Xu Q."/>
            <person name="Tunggal B."/>
            <person name="Kummerfeld S."/>
            <person name="Madera M."/>
            <person name="Konfortov B.A."/>
            <person name="Rivero F."/>
            <person name="Bankier A.T."/>
            <person name="Lehmann R."/>
            <person name="Hamlin N."/>
            <person name="Davies R."/>
            <person name="Gaudet P."/>
            <person name="Fey P."/>
            <person name="Pilcher K."/>
            <person name="Chen G."/>
            <person name="Saunders D."/>
            <person name="Sodergren E."/>
            <person name="Davis P."/>
            <person name="Kerhornou A."/>
            <person name="Nie X."/>
            <person name="Hall N."/>
            <person name="Anjard C."/>
            <person name="Hemphill L."/>
            <person name="Bason N."/>
            <person name="Farbrother P."/>
            <person name="Desany B."/>
            <person name="Just E."/>
            <person name="Morio T."/>
            <person name="Rost R."/>
            <person name="Churcher C."/>
            <person name="Cooper J."/>
            <person name="Haydock S."/>
            <person name="van Driessche N."/>
            <person name="Cronin A."/>
            <person name="Goodhead I."/>
            <person name="Muzny D."/>
            <person name="Mourier T."/>
            <person name="Pain A."/>
            <person name="Lu M."/>
            <person name="Harper D."/>
            <person name="Lindsay R."/>
            <person name="Hauser H."/>
            <person name="James K."/>
            <person name="Quiles M."/>
            <person name="Madan Babu M."/>
            <person name="Saito T."/>
            <person name="Buchrieser C."/>
            <person name="Wardroper A."/>
            <person name="Felder M."/>
            <person name="Thangavelu M."/>
            <person name="Johnson D."/>
            <person name="Knights A."/>
            <person name="Loulseged H."/>
            <person name="Mungall K."/>
            <person name="Oliver K."/>
            <person name="Price C."/>
            <person name="Quail M.A."/>
            <person name="Urushihara H."/>
            <person name="Hernandez J."/>
            <person name="Rabbinowitsch E."/>
            <person name="Steffen D."/>
            <person name="Sanders M."/>
            <person name="Ma J."/>
            <person name="Kohara Y."/>
            <person name="Sharp S."/>
            <person name="Simmonds M."/>
            <person name="Spiegler S."/>
            <person name="Tivey A."/>
            <person name="Sugano S."/>
            <person name="White B."/>
            <person name="Walker D."/>
            <person name="Woodward J."/>
            <person name="Winckler T."/>
            <person name="Tanaka Y."/>
            <person name="Shaulsky G."/>
            <person name="Schleicher M."/>
            <person name="Weinstock G."/>
            <person name="Rosenthal A."/>
            <person name="Cox E.C."/>
            <person name="Chisholm R.L."/>
            <person name="Gibbs R."/>
            <person name="Loomis W.F."/>
            <person name="Platzer M."/>
            <person name="Kay R.R."/>
            <person name="Williams J."/>
            <person name="Dear P.H."/>
            <person name="Noegel A.A."/>
            <person name="Barrell B."/>
            <person name="Kuspa A."/>
        </authorList>
    </citation>
    <scope>NUCLEOTIDE SEQUENCE [LARGE SCALE GENOMIC DNA]</scope>
    <source>
        <strain evidence="2 3">AX4</strain>
    </source>
</reference>
<dbReference type="PANTHER" id="PTHR31635">
    <property type="entry name" value="REVERSE TRANSCRIPTASE DOMAIN-CONTAINING PROTEIN-RELATED"/>
    <property type="match status" value="1"/>
</dbReference>
<dbReference type="HOGENOM" id="CLU_008798_0_0_1"/>
<evidence type="ECO:0000259" key="1">
    <source>
        <dbReference type="PROSITE" id="PS50878"/>
    </source>
</evidence>
<evidence type="ECO:0000313" key="3">
    <source>
        <dbReference type="Proteomes" id="UP000002195"/>
    </source>
</evidence>
<dbReference type="PaxDb" id="44689-DDB0192057"/>
<protein>
    <recommendedName>
        <fullName evidence="1">Reverse transcriptase domain-containing protein</fullName>
    </recommendedName>
</protein>
<evidence type="ECO:0000313" key="2">
    <source>
        <dbReference type="EMBL" id="EAL60627.1"/>
    </source>
</evidence>
<dbReference type="Gene3D" id="3.60.10.10">
    <property type="entry name" value="Endonuclease/exonuclease/phosphatase"/>
    <property type="match status" value="1"/>
</dbReference>
<dbReference type="eggNOG" id="KOG1075">
    <property type="taxonomic scope" value="Eukaryota"/>
</dbReference>
<dbReference type="PANTHER" id="PTHR31635:SF196">
    <property type="entry name" value="REVERSE TRANSCRIPTASE DOMAIN-CONTAINING PROTEIN-RELATED"/>
    <property type="match status" value="1"/>
</dbReference>
<feature type="domain" description="Reverse transcriptase" evidence="1">
    <location>
        <begin position="474"/>
        <end position="739"/>
    </location>
</feature>
<dbReference type="AlphaFoldDB" id="Q54BG8"/>
<dbReference type="PhylomeDB" id="Q54BG8"/>
<dbReference type="InterPro" id="IPR000477">
    <property type="entry name" value="RT_dom"/>
</dbReference>
<dbReference type="RefSeq" id="XP_629061.1">
    <property type="nucleotide sequence ID" value="XM_629059.1"/>
</dbReference>
<dbReference type="SMR" id="Q54BG8"/>
<dbReference type="KEGG" id="ddi:DDB_G0293630"/>
<name>Q54BG8_DICDI</name>
<dbReference type="VEuPathDB" id="AmoebaDB:DDB_G0293630"/>
<dbReference type="SUPFAM" id="SSF56219">
    <property type="entry name" value="DNase I-like"/>
    <property type="match status" value="1"/>
</dbReference>
<proteinExistence type="predicted"/>
<dbReference type="GeneID" id="8629352"/>
<sequence>MIKIMTWNCQGCSTIKSMNQTKNTINLIKPDISILTETNLKKDQNLAQIKNHYSTGGKGKEARGKGVMAINHLEQIEIKNLEEKEGRILKFTAILNNMEINIICIYAPASYDRRKGWFSNNISLEDLEQADIVTGDFNINKYAKIKFKDGSSDKRKFTENETIEFLMMEVGLTEILPNSTTKTTFKDKLIDRTFLSTKMHQLNHSYKIIDKINKSDHNIVVMDFKIPNFTKIYKSPLWKMNSIIIKEDKTIKKIEKIIDHYQETKRKNINITEYWIKFKKKIKKQCITTEKKRILERKKTLSNLANEHTKTKNKYEKETISNEITILQEEERIDRMIKSSINYINNKEIASNLLTSILKKRDSSSQIHRIKNPSNGKIETEQKEITDCFRKYYETLFKEKECDQETHTELLSTWNPPIDKKKLTEMEDRIEEYEVKLAIEKIAEGKSPGEDGITSSFYKIHQHKLIPILTELFNFFLNNEIPTEFKNGILTSIYKGKGDVLEISNRRPITLLNVDYKIYSKIINNRILKILPNIISKYQNGFIPGRLLHNNIIALDLAMEKSDRNTIITFYDFEKAFDSISHKALIRTLNHLKFPRKITNTILSMLTNTNIRVMVNGQLSESFRAGRGTKQGDPISPTLFAIVCECLSTSIRKDNTIIGIKLNQNNSMKIGQYADDTVTLASNIDDADKMDMKVIKFCQATAAKINDNKCVCITKNPKIKTKYKTIGAKEEERYLGFFFNRKGVISKVDDTVNKLENLTKCYSSVSSTLKGRITILKSYLLSQLTFQLYINEINDIKKLENVNANMLFKGDRWAISKERSRRDYEIGGLELWNMATRSNAQKAWIYEQYLREKDDQNCPPHMEVWKSEKENSLSRIHIKCWKAWKLLHHPRERITLKLNQVKPKYENKQKLKVIYRNMMDIKYKGWNKHQPTTGQKLIQKNINHPILPFREARSITTIKGRDLAWRYLLKALPKHHGENCHSCKEEESSMHIFFECKSIKQNIDSIYQKVCKDSNNTYHGPWSEKVLGKLLTPFSSNLIGAIMESIWYRRNQIKFNDNTTIITENQIIHKIKKARDAEWDRTRKIVEKQLRQELRCTDNRESINRTASIKRRLEKFSHNWNSKLMTINIPEHFIPYCSYNTNYS</sequence>
<comment type="caution">
    <text evidence="2">The sequence shown here is derived from an EMBL/GenBank/DDBJ whole genome shotgun (WGS) entry which is preliminary data.</text>
</comment>
<dbReference type="Pfam" id="PF00078">
    <property type="entry name" value="RVT_1"/>
    <property type="match status" value="1"/>
</dbReference>
<dbReference type="InterPro" id="IPR036691">
    <property type="entry name" value="Endo/exonu/phosph_ase_sf"/>
</dbReference>
<dbReference type="FunCoup" id="Q54BG8">
    <property type="interactions" value="4"/>
</dbReference>
<gene>
    <name evidence="2" type="ORF">DDB_G0293630</name>
</gene>
<dbReference type="SUPFAM" id="SSF56672">
    <property type="entry name" value="DNA/RNA polymerases"/>
    <property type="match status" value="1"/>
</dbReference>
<dbReference type="InParanoid" id="Q54BG8"/>
<dbReference type="Proteomes" id="UP000002195">
    <property type="component" value="Unassembled WGS sequence"/>
</dbReference>
<accession>Q54BG8</accession>